<dbReference type="InterPro" id="IPR011251">
    <property type="entry name" value="Luciferase-like_dom"/>
</dbReference>
<dbReference type="NCBIfam" id="TIGR03885">
    <property type="entry name" value="flavin_revert"/>
    <property type="match status" value="1"/>
</dbReference>
<gene>
    <name evidence="3" type="ORF">ACFQ21_17735</name>
</gene>
<dbReference type="InterPro" id="IPR019945">
    <property type="entry name" value="F420_G6P_DH-rel"/>
</dbReference>
<evidence type="ECO:0000259" key="2">
    <source>
        <dbReference type="Pfam" id="PF00296"/>
    </source>
</evidence>
<organism evidence="3 4">
    <name type="scientific">Ohtaekwangia kribbensis</name>
    <dbReference type="NCBI Taxonomy" id="688913"/>
    <lineage>
        <taxon>Bacteria</taxon>
        <taxon>Pseudomonadati</taxon>
        <taxon>Bacteroidota</taxon>
        <taxon>Cytophagia</taxon>
        <taxon>Cytophagales</taxon>
        <taxon>Fulvivirgaceae</taxon>
        <taxon>Ohtaekwangia</taxon>
    </lineage>
</organism>
<dbReference type="InterPro" id="IPR023907">
    <property type="entry name" value="Non-F420_Flavin_OxRdtase"/>
</dbReference>
<dbReference type="Pfam" id="PF00296">
    <property type="entry name" value="Bac_luciferase"/>
    <property type="match status" value="1"/>
</dbReference>
<dbReference type="EC" id="1.-.-.-" evidence="3"/>
<evidence type="ECO:0000256" key="1">
    <source>
        <dbReference type="ARBA" id="ARBA00023002"/>
    </source>
</evidence>
<keyword evidence="4" id="KW-1185">Reference proteome</keyword>
<dbReference type="Gene3D" id="3.20.20.30">
    <property type="entry name" value="Luciferase-like domain"/>
    <property type="match status" value="1"/>
</dbReference>
<dbReference type="EMBL" id="JBHTKA010000007">
    <property type="protein sequence ID" value="MFD1001174.1"/>
    <property type="molecule type" value="Genomic_DNA"/>
</dbReference>
<dbReference type="GO" id="GO:0016491">
    <property type="term" value="F:oxidoreductase activity"/>
    <property type="evidence" value="ECO:0007669"/>
    <property type="project" value="UniProtKB-KW"/>
</dbReference>
<proteinExistence type="predicted"/>
<dbReference type="SUPFAM" id="SSF51679">
    <property type="entry name" value="Bacterial luciferase-like"/>
    <property type="match status" value="1"/>
</dbReference>
<sequence>MKPVKIGYHASHEQFLPSELLRWVVAAEGAGFQAALSSDHFYPWSEQQGQSGFAWSWLGAALQATSRIDFGIVNAPGQRYHPAIIAQACATLAEMFPERFWIAIGSGQNLNEHITGDRWPGKPERNARLFESATIIRRLWAGETVTTDGLVVTDEARLYTLPARQPLLLGAAVTEATARWIGSWADGLITTSRPTEELKHMRDAFIQGGGEGKPIYVKVQLSYGRSEKETRGEALLQWRNNIFDNVVMTDLRTPAQFDAIGKNG</sequence>
<dbReference type="PANTHER" id="PTHR43244:SF1">
    <property type="entry name" value="5,10-METHYLENETETRAHYDROMETHANOPTERIN REDUCTASE"/>
    <property type="match status" value="1"/>
</dbReference>
<reference evidence="4" key="1">
    <citation type="journal article" date="2019" name="Int. J. Syst. Evol. Microbiol.">
        <title>The Global Catalogue of Microorganisms (GCM) 10K type strain sequencing project: providing services to taxonomists for standard genome sequencing and annotation.</title>
        <authorList>
            <consortium name="The Broad Institute Genomics Platform"/>
            <consortium name="The Broad Institute Genome Sequencing Center for Infectious Disease"/>
            <person name="Wu L."/>
            <person name="Ma J."/>
        </authorList>
    </citation>
    <scope>NUCLEOTIDE SEQUENCE [LARGE SCALE GENOMIC DNA]</scope>
    <source>
        <strain evidence="4">CCUG 58938</strain>
    </source>
</reference>
<name>A0ABW3K4V9_9BACT</name>
<dbReference type="InterPro" id="IPR050564">
    <property type="entry name" value="F420-G6PD/mer"/>
</dbReference>
<comment type="caution">
    <text evidence="3">The sequence shown here is derived from an EMBL/GenBank/DDBJ whole genome shotgun (WGS) entry which is preliminary data.</text>
</comment>
<protein>
    <submittedName>
        <fullName evidence="3">TIGR03885 family FMN-dependent LLM class oxidoreductase</fullName>
        <ecNumber evidence="3">1.-.-.-</ecNumber>
    </submittedName>
</protein>
<dbReference type="NCBIfam" id="TIGR03557">
    <property type="entry name" value="F420_G6P_family"/>
    <property type="match status" value="1"/>
</dbReference>
<feature type="domain" description="Luciferase-like" evidence="2">
    <location>
        <begin position="10"/>
        <end position="238"/>
    </location>
</feature>
<dbReference type="Proteomes" id="UP001597112">
    <property type="component" value="Unassembled WGS sequence"/>
</dbReference>
<evidence type="ECO:0000313" key="4">
    <source>
        <dbReference type="Proteomes" id="UP001597112"/>
    </source>
</evidence>
<dbReference type="CDD" id="cd01097">
    <property type="entry name" value="Tetrahydromethanopterin_reductase"/>
    <property type="match status" value="1"/>
</dbReference>
<dbReference type="InterPro" id="IPR036661">
    <property type="entry name" value="Luciferase-like_sf"/>
</dbReference>
<dbReference type="PANTHER" id="PTHR43244">
    <property type="match status" value="1"/>
</dbReference>
<dbReference type="RefSeq" id="WP_377580621.1">
    <property type="nucleotide sequence ID" value="NZ_JBHTKA010000007.1"/>
</dbReference>
<accession>A0ABW3K4V9</accession>
<evidence type="ECO:0000313" key="3">
    <source>
        <dbReference type="EMBL" id="MFD1001174.1"/>
    </source>
</evidence>
<keyword evidence="1 3" id="KW-0560">Oxidoreductase</keyword>